<dbReference type="STRING" id="29655.A0A0K9Q058"/>
<dbReference type="PANTHER" id="PTHR22957">
    <property type="entry name" value="TBC1 DOMAIN FAMILY MEMBER GTPASE-ACTIVATING PROTEIN"/>
    <property type="match status" value="1"/>
</dbReference>
<dbReference type="OrthoDB" id="10264062at2759"/>
<comment type="caution">
    <text evidence="3">The sequence shown here is derived from an EMBL/GenBank/DDBJ whole genome shotgun (WGS) entry which is preliminary data.</text>
</comment>
<dbReference type="SUPFAM" id="SSF47923">
    <property type="entry name" value="Ypt/Rab-GAP domain of gyp1p"/>
    <property type="match status" value="2"/>
</dbReference>
<dbReference type="Pfam" id="PF00566">
    <property type="entry name" value="RabGAP-TBC"/>
    <property type="match status" value="1"/>
</dbReference>
<dbReference type="InterPro" id="IPR035969">
    <property type="entry name" value="Rab-GAP_TBC_sf"/>
</dbReference>
<protein>
    <submittedName>
        <fullName evidence="3">TBC1 domain family member</fullName>
    </submittedName>
</protein>
<keyword evidence="4" id="KW-1185">Reference proteome</keyword>
<evidence type="ECO:0000313" key="3">
    <source>
        <dbReference type="EMBL" id="KMZ74559.1"/>
    </source>
</evidence>
<dbReference type="Gene3D" id="1.10.472.80">
    <property type="entry name" value="Ypt/Rab-GAP domain of gyp1p, domain 3"/>
    <property type="match status" value="1"/>
</dbReference>
<evidence type="ECO:0000313" key="4">
    <source>
        <dbReference type="Proteomes" id="UP000036987"/>
    </source>
</evidence>
<dbReference type="Proteomes" id="UP000036987">
    <property type="component" value="Unassembled WGS sequence"/>
</dbReference>
<dbReference type="Gene3D" id="1.10.8.270">
    <property type="entry name" value="putative rabgap domain of human tbc1 domain family member 14 like domains"/>
    <property type="match status" value="1"/>
</dbReference>
<dbReference type="InterPro" id="IPR000195">
    <property type="entry name" value="Rab-GAP-TBC_dom"/>
</dbReference>
<proteinExistence type="predicted"/>
<reference evidence="4" key="1">
    <citation type="journal article" date="2016" name="Nature">
        <title>The genome of the seagrass Zostera marina reveals angiosperm adaptation to the sea.</title>
        <authorList>
            <person name="Olsen J.L."/>
            <person name="Rouze P."/>
            <person name="Verhelst B."/>
            <person name="Lin Y.-C."/>
            <person name="Bayer T."/>
            <person name="Collen J."/>
            <person name="Dattolo E."/>
            <person name="De Paoli E."/>
            <person name="Dittami S."/>
            <person name="Maumus F."/>
            <person name="Michel G."/>
            <person name="Kersting A."/>
            <person name="Lauritano C."/>
            <person name="Lohaus R."/>
            <person name="Toepel M."/>
            <person name="Tonon T."/>
            <person name="Vanneste K."/>
            <person name="Amirebrahimi M."/>
            <person name="Brakel J."/>
            <person name="Bostroem C."/>
            <person name="Chovatia M."/>
            <person name="Grimwood J."/>
            <person name="Jenkins J.W."/>
            <person name="Jueterbock A."/>
            <person name="Mraz A."/>
            <person name="Stam W.T."/>
            <person name="Tice H."/>
            <person name="Bornberg-Bauer E."/>
            <person name="Green P.J."/>
            <person name="Pearson G.A."/>
            <person name="Procaccini G."/>
            <person name="Duarte C.M."/>
            <person name="Schmutz J."/>
            <person name="Reusch T.B.H."/>
            <person name="Van de Peer Y."/>
        </authorList>
    </citation>
    <scope>NUCLEOTIDE SEQUENCE [LARGE SCALE GENOMIC DNA]</scope>
    <source>
        <strain evidence="4">cv. Finnish</strain>
    </source>
</reference>
<evidence type="ECO:0000256" key="1">
    <source>
        <dbReference type="SAM" id="MobiDB-lite"/>
    </source>
</evidence>
<dbReference type="FunFam" id="1.10.8.270:FF:000021">
    <property type="entry name" value="Ypt/Rab-GAP domain of gyp1p superfamily protein"/>
    <property type="match status" value="1"/>
</dbReference>
<feature type="domain" description="Rab-GAP TBC" evidence="2">
    <location>
        <begin position="76"/>
        <end position="493"/>
    </location>
</feature>
<evidence type="ECO:0000259" key="2">
    <source>
        <dbReference type="PROSITE" id="PS50086"/>
    </source>
</evidence>
<dbReference type="AlphaFoldDB" id="A0A0K9Q058"/>
<feature type="region of interest" description="Disordered" evidence="1">
    <location>
        <begin position="159"/>
        <end position="195"/>
    </location>
</feature>
<dbReference type="EMBL" id="LFYR01000277">
    <property type="protein sequence ID" value="KMZ74559.1"/>
    <property type="molecule type" value="Genomic_DNA"/>
</dbReference>
<accession>A0A0K9Q058</accession>
<dbReference type="OMA" id="DWSSNNG"/>
<feature type="compositionally biased region" description="Basic and acidic residues" evidence="1">
    <location>
        <begin position="169"/>
        <end position="179"/>
    </location>
</feature>
<feature type="compositionally biased region" description="Low complexity" evidence="1">
    <location>
        <begin position="274"/>
        <end position="292"/>
    </location>
</feature>
<gene>
    <name evidence="3" type="ORF">ZOSMA_125G00220</name>
</gene>
<feature type="region of interest" description="Disordered" evidence="1">
    <location>
        <begin position="274"/>
        <end position="306"/>
    </location>
</feature>
<name>A0A0K9Q058_ZOSMR</name>
<dbReference type="GO" id="GO:0005096">
    <property type="term" value="F:GTPase activator activity"/>
    <property type="evidence" value="ECO:0000318"/>
    <property type="project" value="GO_Central"/>
</dbReference>
<dbReference type="PROSITE" id="PS50086">
    <property type="entry name" value="TBC_RABGAP"/>
    <property type="match status" value="1"/>
</dbReference>
<organism evidence="3 4">
    <name type="scientific">Zostera marina</name>
    <name type="common">Eelgrass</name>
    <dbReference type="NCBI Taxonomy" id="29655"/>
    <lineage>
        <taxon>Eukaryota</taxon>
        <taxon>Viridiplantae</taxon>
        <taxon>Streptophyta</taxon>
        <taxon>Embryophyta</taxon>
        <taxon>Tracheophyta</taxon>
        <taxon>Spermatophyta</taxon>
        <taxon>Magnoliopsida</taxon>
        <taxon>Liliopsida</taxon>
        <taxon>Zosteraceae</taxon>
        <taxon>Zostera</taxon>
    </lineage>
</organism>
<dbReference type="PANTHER" id="PTHR22957:SF456">
    <property type="entry name" value="YPT_RAB-GAP DOMAIN OF GYP1P SUPERFAMILY PROTEIN"/>
    <property type="match status" value="1"/>
</dbReference>
<sequence>MPFDRDEKRWICSRGPMVNLQRVSSMVKEISMDPCINRSPSKGSKPLKQEKWQSLFDDNGKLSGFRTALKLIILGGIEPSIRAEVWEFLLGCYSSNSTAEYRKQLRMARRERYADLIKECQTMDPSVGTGTLAYAIGSKIMDTRTFLKDNDLEETEMAANHAKKGSYSHVDKNDTDTHFNRTASHSDSSIHDPSYDSPFSDACNCFSESVMDVDESSFSSEHFFDFPPLPVTNLFQKDSPEEKCCQMHRCRSFSEHKPNDSLCTSQSKSNTFFSANTSSHNSNSQTETSNSNIEGQIQGQKKRDLKSDVINRLRTSDVSEEVIMSTPIPNGLNSRIDRASEWRWTLHRIVVDVVRTDVHLEFYEDSRNLARMSDILAVYAWIDPATGYCQGMSDLLSPFVVLYKDNADAFWCFEMFLRRLRENFQMEGPLGIFKQLETLWKILEHTDTEMYTHLSVIGAENLHFAFRMLLVLFRRELSFDEVFSMWEMMWAVDFSEALTKRLEGNCLEPLVLQQFKDPNTENEIGTKHVPSKYNSDEFVKCEDNGAEHHYSYPFCGLSKANFWAKHNQMQISTLSTSSRNIDDGLPVFIVAAILITNRQNIMRNTDSVDDIIKIFNDNLLNINVKRCIRMAVKLQNKHFSKRSSK</sequence>
<dbReference type="SMART" id="SM00164">
    <property type="entry name" value="TBC"/>
    <property type="match status" value="1"/>
</dbReference>